<dbReference type="GO" id="GO:0031934">
    <property type="term" value="C:mating-type region heterochromatin"/>
    <property type="evidence" value="ECO:0007669"/>
    <property type="project" value="TreeGrafter"/>
</dbReference>
<feature type="binding site" evidence="4">
    <location>
        <position position="96"/>
    </location>
    <ligand>
        <name>Zn(2+)</name>
        <dbReference type="ChEBI" id="CHEBI:29105"/>
    </ligand>
</feature>
<evidence type="ECO:0000256" key="1">
    <source>
        <dbReference type="ARBA" id="ARBA00006924"/>
    </source>
</evidence>
<comment type="similarity">
    <text evidence="1">Belongs to the sirtuin family. Class I subfamily.</text>
</comment>
<feature type="active site" description="Proton acceptor" evidence="4">
    <location>
        <position position="85"/>
    </location>
</feature>
<dbReference type="GO" id="GO:0046872">
    <property type="term" value="F:metal ion binding"/>
    <property type="evidence" value="ECO:0007669"/>
    <property type="project" value="UniProtKB-KW"/>
</dbReference>
<evidence type="ECO:0000256" key="4">
    <source>
        <dbReference type="PROSITE-ProRule" id="PRU00236"/>
    </source>
</evidence>
<dbReference type="PROSITE" id="PS50305">
    <property type="entry name" value="SIRTUIN"/>
    <property type="match status" value="1"/>
</dbReference>
<accession>A0A9P4LE98</accession>
<name>A0A9P4LE98_9PLEO</name>
<evidence type="ECO:0000313" key="7">
    <source>
        <dbReference type="Proteomes" id="UP000799777"/>
    </source>
</evidence>
<keyword evidence="7" id="KW-1185">Reference proteome</keyword>
<dbReference type="InterPro" id="IPR026590">
    <property type="entry name" value="Ssirtuin_cat_dom"/>
</dbReference>
<dbReference type="EMBL" id="ML978390">
    <property type="protein sequence ID" value="KAF2023026.1"/>
    <property type="molecule type" value="Genomic_DNA"/>
</dbReference>
<evidence type="ECO:0000256" key="3">
    <source>
        <dbReference type="ARBA" id="ARBA00023027"/>
    </source>
</evidence>
<reference evidence="6" key="1">
    <citation type="journal article" date="2020" name="Stud. Mycol.">
        <title>101 Dothideomycetes genomes: a test case for predicting lifestyles and emergence of pathogens.</title>
        <authorList>
            <person name="Haridas S."/>
            <person name="Albert R."/>
            <person name="Binder M."/>
            <person name="Bloem J."/>
            <person name="Labutti K."/>
            <person name="Salamov A."/>
            <person name="Andreopoulos B."/>
            <person name="Baker S."/>
            <person name="Barry K."/>
            <person name="Bills G."/>
            <person name="Bluhm B."/>
            <person name="Cannon C."/>
            <person name="Castanera R."/>
            <person name="Culley D."/>
            <person name="Daum C."/>
            <person name="Ezra D."/>
            <person name="Gonzalez J."/>
            <person name="Henrissat B."/>
            <person name="Kuo A."/>
            <person name="Liang C."/>
            <person name="Lipzen A."/>
            <person name="Lutzoni F."/>
            <person name="Magnuson J."/>
            <person name="Mondo S."/>
            <person name="Nolan M."/>
            <person name="Ohm R."/>
            <person name="Pangilinan J."/>
            <person name="Park H.-J."/>
            <person name="Ramirez L."/>
            <person name="Alfaro M."/>
            <person name="Sun H."/>
            <person name="Tritt A."/>
            <person name="Yoshinaga Y."/>
            <person name="Zwiers L.-H."/>
            <person name="Turgeon B."/>
            <person name="Goodwin S."/>
            <person name="Spatafora J."/>
            <person name="Crous P."/>
            <person name="Grigoriev I."/>
        </authorList>
    </citation>
    <scope>NUCLEOTIDE SEQUENCE</scope>
    <source>
        <strain evidence="6">CBS 110217</strain>
    </source>
</reference>
<feature type="binding site" evidence="4">
    <location>
        <position position="93"/>
    </location>
    <ligand>
        <name>Zn(2+)</name>
        <dbReference type="ChEBI" id="CHEBI:29105"/>
    </ligand>
</feature>
<dbReference type="SUPFAM" id="SSF52467">
    <property type="entry name" value="DHS-like NAD/FAD-binding domain"/>
    <property type="match status" value="1"/>
</dbReference>
<dbReference type="GO" id="GO:0006282">
    <property type="term" value="P:regulation of DNA repair"/>
    <property type="evidence" value="ECO:0007669"/>
    <property type="project" value="TreeGrafter"/>
</dbReference>
<gene>
    <name evidence="6" type="ORF">EK21DRAFT_105510</name>
</gene>
<dbReference type="Pfam" id="PF02146">
    <property type="entry name" value="SIR2"/>
    <property type="match status" value="1"/>
</dbReference>
<protein>
    <submittedName>
        <fullName evidence="6">DHS-like NAD/FAD-binding domain-containing protein</fullName>
    </submittedName>
</protein>
<dbReference type="InterPro" id="IPR029035">
    <property type="entry name" value="DHS-like_NAD/FAD-binding_dom"/>
</dbReference>
<dbReference type="InterPro" id="IPR003000">
    <property type="entry name" value="Sirtuin"/>
</dbReference>
<dbReference type="GO" id="GO:0017136">
    <property type="term" value="F:histone deacetylase activity, NAD-dependent"/>
    <property type="evidence" value="ECO:0007669"/>
    <property type="project" value="TreeGrafter"/>
</dbReference>
<evidence type="ECO:0000256" key="2">
    <source>
        <dbReference type="ARBA" id="ARBA00022679"/>
    </source>
</evidence>
<keyword evidence="2" id="KW-0808">Transferase</keyword>
<keyword evidence="3" id="KW-0520">NAD</keyword>
<dbReference type="AlphaFoldDB" id="A0A9P4LE98"/>
<comment type="caution">
    <text evidence="6">The sequence shown here is derived from an EMBL/GenBank/DDBJ whole genome shotgun (WGS) entry which is preliminary data.</text>
</comment>
<proteinExistence type="inferred from homology"/>
<evidence type="ECO:0000313" key="6">
    <source>
        <dbReference type="EMBL" id="KAF2023026.1"/>
    </source>
</evidence>
<feature type="binding site" evidence="4">
    <location>
        <position position="113"/>
    </location>
    <ligand>
        <name>Zn(2+)</name>
        <dbReference type="ChEBI" id="CHEBI:29105"/>
    </ligand>
</feature>
<dbReference type="Gene3D" id="3.40.50.1220">
    <property type="entry name" value="TPP-binding domain"/>
    <property type="match status" value="1"/>
</dbReference>
<feature type="binding site" evidence="4">
    <location>
        <position position="124"/>
    </location>
    <ligand>
        <name>Zn(2+)</name>
        <dbReference type="ChEBI" id="CHEBI:29105"/>
    </ligand>
</feature>
<evidence type="ECO:0000259" key="5">
    <source>
        <dbReference type="PROSITE" id="PS50305"/>
    </source>
</evidence>
<keyword evidence="4" id="KW-0862">Zinc</keyword>
<organism evidence="6 7">
    <name type="scientific">Setomelanomma holmii</name>
    <dbReference type="NCBI Taxonomy" id="210430"/>
    <lineage>
        <taxon>Eukaryota</taxon>
        <taxon>Fungi</taxon>
        <taxon>Dikarya</taxon>
        <taxon>Ascomycota</taxon>
        <taxon>Pezizomycotina</taxon>
        <taxon>Dothideomycetes</taxon>
        <taxon>Pleosporomycetidae</taxon>
        <taxon>Pleosporales</taxon>
        <taxon>Pleosporineae</taxon>
        <taxon>Phaeosphaeriaceae</taxon>
        <taxon>Setomelanomma</taxon>
    </lineage>
</organism>
<dbReference type="OrthoDB" id="2919105at2759"/>
<dbReference type="InterPro" id="IPR050134">
    <property type="entry name" value="NAD-dep_sirtuin_deacylases"/>
</dbReference>
<dbReference type="PANTHER" id="PTHR11085">
    <property type="entry name" value="NAD-DEPENDENT PROTEIN DEACYLASE SIRTUIN-5, MITOCHONDRIAL-RELATED"/>
    <property type="match status" value="1"/>
</dbReference>
<dbReference type="GO" id="GO:1990414">
    <property type="term" value="P:replication-born double-strand break repair via sister chromatid exchange"/>
    <property type="evidence" value="ECO:0007669"/>
    <property type="project" value="TreeGrafter"/>
</dbReference>
<dbReference type="GO" id="GO:0070403">
    <property type="term" value="F:NAD+ binding"/>
    <property type="evidence" value="ECO:0007669"/>
    <property type="project" value="InterPro"/>
</dbReference>
<dbReference type="Proteomes" id="UP000799777">
    <property type="component" value="Unassembled WGS sequence"/>
</dbReference>
<keyword evidence="4" id="KW-0479">Metal-binding</keyword>
<sequence>MLDASFCQGNTPTSLFHDMIRSLSQQTKNARPTAFHHLLEALPQDGRLLRLYSYNVDDINTDLQPLKTVVSLPKKPPWRKTIQLHGSLDHMVCSKCHMVSNFDADQLHHEWRCARQRAGKRSHCVGRLRPRMVLYNEHNPDDEAIGSCTTLDLRVSPNTVIVAVKGRHNGVRLGINNDPPPKVHSLSGCWDLVVKGPCDEIACGAAVPH</sequence>
<dbReference type="PANTHER" id="PTHR11085:SF15">
    <property type="entry name" value="NAD-DEPENDENT HISTONE DEACETYLASE HST4"/>
    <property type="match status" value="1"/>
</dbReference>
<dbReference type="GO" id="GO:0000122">
    <property type="term" value="P:negative regulation of transcription by RNA polymerase II"/>
    <property type="evidence" value="ECO:0007669"/>
    <property type="project" value="TreeGrafter"/>
</dbReference>
<dbReference type="GO" id="GO:0005634">
    <property type="term" value="C:nucleus"/>
    <property type="evidence" value="ECO:0007669"/>
    <property type="project" value="TreeGrafter"/>
</dbReference>
<feature type="domain" description="Deacetylase sirtuin-type" evidence="5">
    <location>
        <begin position="1"/>
        <end position="209"/>
    </location>
</feature>
<dbReference type="GO" id="GO:0031508">
    <property type="term" value="P:pericentric heterochromatin formation"/>
    <property type="evidence" value="ECO:0007669"/>
    <property type="project" value="TreeGrafter"/>
</dbReference>